<comment type="caution">
    <text evidence="2">The sequence shown here is derived from an EMBL/GenBank/DDBJ whole genome shotgun (WGS) entry which is preliminary data.</text>
</comment>
<evidence type="ECO:0000313" key="2">
    <source>
        <dbReference type="EMBL" id="KAF9502597.1"/>
    </source>
</evidence>
<evidence type="ECO:0000313" key="3">
    <source>
        <dbReference type="Proteomes" id="UP000886523"/>
    </source>
</evidence>
<proteinExistence type="predicted"/>
<dbReference type="Proteomes" id="UP000886523">
    <property type="component" value="Unassembled WGS sequence"/>
</dbReference>
<keyword evidence="3" id="KW-1185">Reference proteome</keyword>
<dbReference type="EMBL" id="MU129900">
    <property type="protein sequence ID" value="KAF9502597.1"/>
    <property type="molecule type" value="Genomic_DNA"/>
</dbReference>
<feature type="region of interest" description="Disordered" evidence="1">
    <location>
        <begin position="1"/>
        <end position="113"/>
    </location>
</feature>
<name>A0A9P6DF37_9AGAM</name>
<evidence type="ECO:0000256" key="1">
    <source>
        <dbReference type="SAM" id="MobiDB-lite"/>
    </source>
</evidence>
<dbReference type="AlphaFoldDB" id="A0A9P6DF37"/>
<gene>
    <name evidence="2" type="ORF">BS47DRAFT_1370157</name>
</gene>
<feature type="compositionally biased region" description="Polar residues" evidence="1">
    <location>
        <begin position="19"/>
        <end position="36"/>
    </location>
</feature>
<reference evidence="2" key="1">
    <citation type="journal article" date="2020" name="Nat. Commun.">
        <title>Large-scale genome sequencing of mycorrhizal fungi provides insights into the early evolution of symbiotic traits.</title>
        <authorList>
            <person name="Miyauchi S."/>
            <person name="Kiss E."/>
            <person name="Kuo A."/>
            <person name="Drula E."/>
            <person name="Kohler A."/>
            <person name="Sanchez-Garcia M."/>
            <person name="Morin E."/>
            <person name="Andreopoulos B."/>
            <person name="Barry K.W."/>
            <person name="Bonito G."/>
            <person name="Buee M."/>
            <person name="Carver A."/>
            <person name="Chen C."/>
            <person name="Cichocki N."/>
            <person name="Clum A."/>
            <person name="Culley D."/>
            <person name="Crous P.W."/>
            <person name="Fauchery L."/>
            <person name="Girlanda M."/>
            <person name="Hayes R.D."/>
            <person name="Keri Z."/>
            <person name="LaButti K."/>
            <person name="Lipzen A."/>
            <person name="Lombard V."/>
            <person name="Magnuson J."/>
            <person name="Maillard F."/>
            <person name="Murat C."/>
            <person name="Nolan M."/>
            <person name="Ohm R.A."/>
            <person name="Pangilinan J."/>
            <person name="Pereira M.F."/>
            <person name="Perotto S."/>
            <person name="Peter M."/>
            <person name="Pfister S."/>
            <person name="Riley R."/>
            <person name="Sitrit Y."/>
            <person name="Stielow J.B."/>
            <person name="Szollosi G."/>
            <person name="Zifcakova L."/>
            <person name="Stursova M."/>
            <person name="Spatafora J.W."/>
            <person name="Tedersoo L."/>
            <person name="Vaario L.M."/>
            <person name="Yamada A."/>
            <person name="Yan M."/>
            <person name="Wang P."/>
            <person name="Xu J."/>
            <person name="Bruns T."/>
            <person name="Baldrian P."/>
            <person name="Vilgalys R."/>
            <person name="Dunand C."/>
            <person name="Henrissat B."/>
            <person name="Grigoriev I.V."/>
            <person name="Hibbett D."/>
            <person name="Nagy L.G."/>
            <person name="Martin F.M."/>
        </authorList>
    </citation>
    <scope>NUCLEOTIDE SEQUENCE</scope>
    <source>
        <strain evidence="2">UP504</strain>
    </source>
</reference>
<sequence>MQYDEDTGDGDGPIERLNDTTPNDTADITPHRTTPTEAGVVLHKMKTRRMNPPPANDNAPAKRKPQTRPAKRTSAKQNPGTRVHDTGPQNPPDKPHTRFGRLMSPRPTTPKPT</sequence>
<feature type="compositionally biased region" description="Basic residues" evidence="1">
    <location>
        <begin position="61"/>
        <end position="74"/>
    </location>
</feature>
<organism evidence="2 3">
    <name type="scientific">Hydnum rufescens UP504</name>
    <dbReference type="NCBI Taxonomy" id="1448309"/>
    <lineage>
        <taxon>Eukaryota</taxon>
        <taxon>Fungi</taxon>
        <taxon>Dikarya</taxon>
        <taxon>Basidiomycota</taxon>
        <taxon>Agaricomycotina</taxon>
        <taxon>Agaricomycetes</taxon>
        <taxon>Cantharellales</taxon>
        <taxon>Hydnaceae</taxon>
        <taxon>Hydnum</taxon>
    </lineage>
</organism>
<protein>
    <submittedName>
        <fullName evidence="2">Uncharacterized protein</fullName>
    </submittedName>
</protein>
<accession>A0A9P6DF37</accession>